<keyword evidence="1" id="KW-1133">Transmembrane helix</keyword>
<name>A0AAW1JSP3_SAPOF</name>
<evidence type="ECO:0000256" key="1">
    <source>
        <dbReference type="SAM" id="Phobius"/>
    </source>
</evidence>
<evidence type="ECO:0000313" key="3">
    <source>
        <dbReference type="Proteomes" id="UP001443914"/>
    </source>
</evidence>
<sequence length="119" mass="13691">MTFYFGKQTNTKTPFFSFVLLPPFLFLPIKPDHHQQHHGSPSPAQPSFSPTSLIIVNILAVFVFSPFPPQISAGVFNFADEIKRFQVRRPQCLLSFRRLLGDFIKSSFWRSSILILAEY</sequence>
<reference evidence="2" key="1">
    <citation type="submission" date="2024-03" db="EMBL/GenBank/DDBJ databases">
        <title>WGS assembly of Saponaria officinalis var. Norfolk2.</title>
        <authorList>
            <person name="Jenkins J."/>
            <person name="Shu S."/>
            <person name="Grimwood J."/>
            <person name="Barry K."/>
            <person name="Goodstein D."/>
            <person name="Schmutz J."/>
            <person name="Leebens-Mack J."/>
            <person name="Osbourn A."/>
        </authorList>
    </citation>
    <scope>NUCLEOTIDE SEQUENCE [LARGE SCALE GENOMIC DNA]</scope>
    <source>
        <strain evidence="2">JIC</strain>
    </source>
</reference>
<accession>A0AAW1JSP3</accession>
<keyword evidence="3" id="KW-1185">Reference proteome</keyword>
<protein>
    <submittedName>
        <fullName evidence="2">Uncharacterized protein</fullName>
    </submittedName>
</protein>
<dbReference type="EMBL" id="JBDFQZ010000007">
    <property type="protein sequence ID" value="KAK9705641.1"/>
    <property type="molecule type" value="Genomic_DNA"/>
</dbReference>
<proteinExistence type="predicted"/>
<organism evidence="2 3">
    <name type="scientific">Saponaria officinalis</name>
    <name type="common">Common soapwort</name>
    <name type="synonym">Lychnis saponaria</name>
    <dbReference type="NCBI Taxonomy" id="3572"/>
    <lineage>
        <taxon>Eukaryota</taxon>
        <taxon>Viridiplantae</taxon>
        <taxon>Streptophyta</taxon>
        <taxon>Embryophyta</taxon>
        <taxon>Tracheophyta</taxon>
        <taxon>Spermatophyta</taxon>
        <taxon>Magnoliopsida</taxon>
        <taxon>eudicotyledons</taxon>
        <taxon>Gunneridae</taxon>
        <taxon>Pentapetalae</taxon>
        <taxon>Caryophyllales</taxon>
        <taxon>Caryophyllaceae</taxon>
        <taxon>Caryophylleae</taxon>
        <taxon>Saponaria</taxon>
    </lineage>
</organism>
<keyword evidence="1" id="KW-0812">Transmembrane</keyword>
<evidence type="ECO:0000313" key="2">
    <source>
        <dbReference type="EMBL" id="KAK9705641.1"/>
    </source>
</evidence>
<keyword evidence="1" id="KW-0472">Membrane</keyword>
<feature type="transmembrane region" description="Helical" evidence="1">
    <location>
        <begin position="55"/>
        <end position="79"/>
    </location>
</feature>
<dbReference type="AlphaFoldDB" id="A0AAW1JSP3"/>
<comment type="caution">
    <text evidence="2">The sequence shown here is derived from an EMBL/GenBank/DDBJ whole genome shotgun (WGS) entry which is preliminary data.</text>
</comment>
<gene>
    <name evidence="2" type="ORF">RND81_07G072600</name>
</gene>
<dbReference type="Proteomes" id="UP001443914">
    <property type="component" value="Unassembled WGS sequence"/>
</dbReference>